<dbReference type="Proteomes" id="UP000504632">
    <property type="component" value="Chromosome 3"/>
</dbReference>
<dbReference type="AlphaFoldDB" id="A0A6J2UV69"/>
<sequence>MLAEQERLSRCQFDKLGKLAGQETEHEPREGERPQEKEAEGDEQSSVDSPASTNMVRAECEWEVPMCVPLPIEVLSPEQAFPLLDTTLADLGIEESAVKERIVWVDTKRTQVKGGKSGKLREKEVTVLEVRVKAQHPGDPVTQEVLFSTESHTDRSYCRSGVDIIPWKHREPVEEELPSVEMVMAVETWSKPSKWQKTEETVEVNSAE</sequence>
<protein>
    <submittedName>
        <fullName evidence="3">Uncharacterized protein LOC115806456</fullName>
    </submittedName>
</protein>
<dbReference type="GeneID" id="115806456"/>
<accession>A0A6J2UV69</accession>
<dbReference type="OrthoDB" id="8524730at2759"/>
<organism evidence="2 3">
    <name type="scientific">Chanos chanos</name>
    <name type="common">Milkfish</name>
    <name type="synonym">Mugil chanos</name>
    <dbReference type="NCBI Taxonomy" id="29144"/>
    <lineage>
        <taxon>Eukaryota</taxon>
        <taxon>Metazoa</taxon>
        <taxon>Chordata</taxon>
        <taxon>Craniata</taxon>
        <taxon>Vertebrata</taxon>
        <taxon>Euteleostomi</taxon>
        <taxon>Actinopterygii</taxon>
        <taxon>Neopterygii</taxon>
        <taxon>Teleostei</taxon>
        <taxon>Ostariophysi</taxon>
        <taxon>Gonorynchiformes</taxon>
        <taxon>Chanidae</taxon>
        <taxon>Chanos</taxon>
    </lineage>
</organism>
<evidence type="ECO:0000256" key="1">
    <source>
        <dbReference type="SAM" id="MobiDB-lite"/>
    </source>
</evidence>
<feature type="compositionally biased region" description="Basic and acidic residues" evidence="1">
    <location>
        <begin position="1"/>
        <end position="38"/>
    </location>
</feature>
<name>A0A6J2UV69_CHACN</name>
<feature type="region of interest" description="Disordered" evidence="1">
    <location>
        <begin position="1"/>
        <end position="54"/>
    </location>
</feature>
<dbReference type="RefSeq" id="XP_030623016.1">
    <property type="nucleotide sequence ID" value="XM_030767156.1"/>
</dbReference>
<proteinExistence type="predicted"/>
<dbReference type="InParanoid" id="A0A6J2UV69"/>
<keyword evidence="2" id="KW-1185">Reference proteome</keyword>
<gene>
    <name evidence="3" type="primary">LOC115806456</name>
</gene>
<evidence type="ECO:0000313" key="2">
    <source>
        <dbReference type="Proteomes" id="UP000504632"/>
    </source>
</evidence>
<reference evidence="3" key="1">
    <citation type="submission" date="2025-08" db="UniProtKB">
        <authorList>
            <consortium name="RefSeq"/>
        </authorList>
    </citation>
    <scope>IDENTIFICATION</scope>
</reference>
<evidence type="ECO:0000313" key="3">
    <source>
        <dbReference type="RefSeq" id="XP_030623016.1"/>
    </source>
</evidence>